<name>A0A1L7XI29_9HELO</name>
<evidence type="ECO:0000313" key="2">
    <source>
        <dbReference type="Proteomes" id="UP000184330"/>
    </source>
</evidence>
<organism evidence="1 2">
    <name type="scientific">Phialocephala subalpina</name>
    <dbReference type="NCBI Taxonomy" id="576137"/>
    <lineage>
        <taxon>Eukaryota</taxon>
        <taxon>Fungi</taxon>
        <taxon>Dikarya</taxon>
        <taxon>Ascomycota</taxon>
        <taxon>Pezizomycotina</taxon>
        <taxon>Leotiomycetes</taxon>
        <taxon>Helotiales</taxon>
        <taxon>Mollisiaceae</taxon>
        <taxon>Phialocephala</taxon>
        <taxon>Phialocephala fortinii species complex</taxon>
    </lineage>
</organism>
<accession>A0A1L7XI29</accession>
<reference evidence="1 2" key="1">
    <citation type="submission" date="2016-03" db="EMBL/GenBank/DDBJ databases">
        <authorList>
            <person name="Ploux O."/>
        </authorList>
    </citation>
    <scope>NUCLEOTIDE SEQUENCE [LARGE SCALE GENOMIC DNA]</scope>
    <source>
        <strain evidence="1 2">UAMH 11012</strain>
    </source>
</reference>
<evidence type="ECO:0000313" key="1">
    <source>
        <dbReference type="EMBL" id="CZR64668.1"/>
    </source>
</evidence>
<keyword evidence="2" id="KW-1185">Reference proteome</keyword>
<proteinExistence type="predicted"/>
<protein>
    <submittedName>
        <fullName evidence="1">Uncharacterized protein</fullName>
    </submittedName>
</protein>
<dbReference type="AlphaFoldDB" id="A0A1L7XI29"/>
<dbReference type="Proteomes" id="UP000184330">
    <property type="component" value="Unassembled WGS sequence"/>
</dbReference>
<sequence length="235" mass="27211">MQELRRQIVVPESVTSPRDILKDDVRAEMIKRAGLDGVYGHLVNLKQREEYFAAIRTRIPENVEVAEFPPADLEYLCTLVSGITGPGLPYHREMKQFDFVSPIDEHQLEDMVEVVTVPIRNVEGDSNELTFIWEDWDIAVAFKIGGGPRSWGGSYALYCRHEENKEWKWRYGVHDEDWRSHVYDSVDHHKHFLMTCFTSFVSRTLSSYINSPNQLREKNAASSFPVCSTHTYDII</sequence>
<gene>
    <name evidence="1" type="ORF">PAC_14566</name>
</gene>
<dbReference type="OrthoDB" id="5140754at2759"/>
<dbReference type="EMBL" id="FJOG01000027">
    <property type="protein sequence ID" value="CZR64668.1"/>
    <property type="molecule type" value="Genomic_DNA"/>
</dbReference>